<name>X6LUS2_RETFI</name>
<protein>
    <submittedName>
        <fullName evidence="2">Uncharacterized protein</fullName>
    </submittedName>
</protein>
<keyword evidence="1" id="KW-0472">Membrane</keyword>
<keyword evidence="3" id="KW-1185">Reference proteome</keyword>
<proteinExistence type="predicted"/>
<dbReference type="Proteomes" id="UP000023152">
    <property type="component" value="Unassembled WGS sequence"/>
</dbReference>
<feature type="transmembrane region" description="Helical" evidence="1">
    <location>
        <begin position="89"/>
        <end position="110"/>
    </location>
</feature>
<keyword evidence="1" id="KW-0812">Transmembrane</keyword>
<organism evidence="2 3">
    <name type="scientific">Reticulomyxa filosa</name>
    <dbReference type="NCBI Taxonomy" id="46433"/>
    <lineage>
        <taxon>Eukaryota</taxon>
        <taxon>Sar</taxon>
        <taxon>Rhizaria</taxon>
        <taxon>Retaria</taxon>
        <taxon>Foraminifera</taxon>
        <taxon>Monothalamids</taxon>
        <taxon>Reticulomyxidae</taxon>
        <taxon>Reticulomyxa</taxon>
    </lineage>
</organism>
<accession>X6LUS2</accession>
<sequence length="228" mass="27422">MLAKMSTIFYFFFNILHFTEQKKGFFLSFFVVFTCANLYLGSLFVCVLNRLTFEKKMNCYFGCFASFSKIKKNDKWGKAPRLRKESQRFVIYLFIYFFKILNFDLFETAVASPEKKNVPSRMEKKMKGFVYFYTFLFYYKNFILMDLAKKIIFFLQKRKKNSKFIGNWSLAPSTKKKMCGENLKIVLKVEKWGKNNLKSGEKNGKKILLKIKERRKKMKIKKIKRKRK</sequence>
<evidence type="ECO:0000313" key="3">
    <source>
        <dbReference type="Proteomes" id="UP000023152"/>
    </source>
</evidence>
<feature type="transmembrane region" description="Helical" evidence="1">
    <location>
        <begin position="25"/>
        <end position="48"/>
    </location>
</feature>
<keyword evidence="1" id="KW-1133">Transmembrane helix</keyword>
<evidence type="ECO:0000256" key="1">
    <source>
        <dbReference type="SAM" id="Phobius"/>
    </source>
</evidence>
<feature type="transmembrane region" description="Helical" evidence="1">
    <location>
        <begin position="130"/>
        <end position="148"/>
    </location>
</feature>
<dbReference type="EMBL" id="ASPP01028481">
    <property type="protein sequence ID" value="ETO05141.1"/>
    <property type="molecule type" value="Genomic_DNA"/>
</dbReference>
<evidence type="ECO:0000313" key="2">
    <source>
        <dbReference type="EMBL" id="ETO05141.1"/>
    </source>
</evidence>
<gene>
    <name evidence="2" type="ORF">RFI_32255</name>
</gene>
<dbReference type="AlphaFoldDB" id="X6LUS2"/>
<reference evidence="2 3" key="1">
    <citation type="journal article" date="2013" name="Curr. Biol.">
        <title>The Genome of the Foraminiferan Reticulomyxa filosa.</title>
        <authorList>
            <person name="Glockner G."/>
            <person name="Hulsmann N."/>
            <person name="Schleicher M."/>
            <person name="Noegel A.A."/>
            <person name="Eichinger L."/>
            <person name="Gallinger C."/>
            <person name="Pawlowski J."/>
            <person name="Sierra R."/>
            <person name="Euteneuer U."/>
            <person name="Pillet L."/>
            <person name="Moustafa A."/>
            <person name="Platzer M."/>
            <person name="Groth M."/>
            <person name="Szafranski K."/>
            <person name="Schliwa M."/>
        </authorList>
    </citation>
    <scope>NUCLEOTIDE SEQUENCE [LARGE SCALE GENOMIC DNA]</scope>
</reference>
<comment type="caution">
    <text evidence="2">The sequence shown here is derived from an EMBL/GenBank/DDBJ whole genome shotgun (WGS) entry which is preliminary data.</text>
</comment>